<evidence type="ECO:0000256" key="3">
    <source>
        <dbReference type="ARBA" id="ARBA00022771"/>
    </source>
</evidence>
<dbReference type="InterPro" id="IPR036869">
    <property type="entry name" value="J_dom_sf"/>
</dbReference>
<dbReference type="CDD" id="cd06257">
    <property type="entry name" value="DnaJ"/>
    <property type="match status" value="1"/>
</dbReference>
<feature type="binding site" evidence="8">
    <location>
        <position position="166"/>
    </location>
    <ligand>
        <name>Zn(2+)</name>
        <dbReference type="ChEBI" id="CHEBI:29105"/>
        <label>2</label>
    </ligand>
</feature>
<dbReference type="Pfam" id="PF01556">
    <property type="entry name" value="DnaJ_C"/>
    <property type="match status" value="1"/>
</dbReference>
<evidence type="ECO:0000256" key="9">
    <source>
        <dbReference type="PROSITE-ProRule" id="PRU00546"/>
    </source>
</evidence>
<feature type="zinc finger region" description="CR-type" evidence="9">
    <location>
        <begin position="133"/>
        <end position="215"/>
    </location>
</feature>
<feature type="domain" description="J" evidence="10">
    <location>
        <begin position="4"/>
        <end position="66"/>
    </location>
</feature>
<keyword evidence="2 8" id="KW-0677">Repeat</keyword>
<dbReference type="InterPro" id="IPR008971">
    <property type="entry name" value="HSP40/DnaJ_pept-bd"/>
</dbReference>
<dbReference type="PROSITE" id="PS50076">
    <property type="entry name" value="DNAJ_2"/>
    <property type="match status" value="1"/>
</dbReference>
<sequence length="353" mass="38429">MAKDYYQLLGISKNASKEDIKKAFRKLAHQYHPDKQGGDEDKFKEVSEAYSILSDDKKRAEYDSYGHTFGGGKTQEGGFDFSGFQGAGFEDLDLGSIFGEFGDLFGGAGRPRQKRGRDISIDLEIPFRDSVFGIERKILIAKLSVCQTCHGSGAKEGTELITCKICNGNGKVRETRNSIFGTFTNVRVCGVCSGTGKTPKEKCSTCRGAGVMRREEEITVTIPPGLDNGEVIRLGGMGEAAQGGVSGDLYIKVHVLPHPLFHKEGANLVMPLSVKLSDALLGAEYPVHTFDGTITVKIPNGISFGEVLRVRGKGVPVERGKRGDLLIKLNIQLPNKISKKSEKLLEELRKEGI</sequence>
<dbReference type="Gene3D" id="2.10.230.10">
    <property type="entry name" value="Heat shock protein DnaJ, cysteine-rich domain"/>
    <property type="match status" value="1"/>
</dbReference>
<evidence type="ECO:0000313" key="12">
    <source>
        <dbReference type="EMBL" id="OGG71780.1"/>
    </source>
</evidence>
<feature type="binding site" evidence="8">
    <location>
        <position position="189"/>
    </location>
    <ligand>
        <name>Zn(2+)</name>
        <dbReference type="ChEBI" id="CHEBI:29105"/>
        <label>2</label>
    </ligand>
</feature>
<dbReference type="Gene3D" id="2.60.260.20">
    <property type="entry name" value="Urease metallochaperone UreE, N-terminal domain"/>
    <property type="match status" value="2"/>
</dbReference>
<evidence type="ECO:0000259" key="10">
    <source>
        <dbReference type="PROSITE" id="PS50076"/>
    </source>
</evidence>
<dbReference type="InterPro" id="IPR001305">
    <property type="entry name" value="HSP_DnaJ_Cys-rich_dom"/>
</dbReference>
<keyword evidence="4 8" id="KW-0862">Zinc</keyword>
<dbReference type="Pfam" id="PF00684">
    <property type="entry name" value="DnaJ_CXXCXGXG"/>
    <property type="match status" value="1"/>
</dbReference>
<dbReference type="InterPro" id="IPR012724">
    <property type="entry name" value="DnaJ"/>
</dbReference>
<feature type="repeat" description="CXXCXGXG motif" evidence="8">
    <location>
        <begin position="163"/>
        <end position="170"/>
    </location>
</feature>
<feature type="binding site" evidence="8">
    <location>
        <position position="149"/>
    </location>
    <ligand>
        <name>Zn(2+)</name>
        <dbReference type="ChEBI" id="CHEBI:29105"/>
        <label>1</label>
    </ligand>
</feature>
<comment type="subcellular location">
    <subcellularLocation>
        <location evidence="8">Cytoplasm</location>
    </subcellularLocation>
</comment>
<dbReference type="AlphaFoldDB" id="A0A1F6EDT8"/>
<feature type="binding site" evidence="8">
    <location>
        <position position="146"/>
    </location>
    <ligand>
        <name>Zn(2+)</name>
        <dbReference type="ChEBI" id="CHEBI:29105"/>
        <label>1</label>
    </ligand>
</feature>
<keyword evidence="5 8" id="KW-0143">Chaperone</keyword>
<evidence type="ECO:0000256" key="4">
    <source>
        <dbReference type="ARBA" id="ARBA00022833"/>
    </source>
</evidence>
<dbReference type="Gene3D" id="1.10.287.110">
    <property type="entry name" value="DnaJ domain"/>
    <property type="match status" value="1"/>
</dbReference>
<dbReference type="PANTHER" id="PTHR43096">
    <property type="entry name" value="DNAJ HOMOLOG 1, MITOCHONDRIAL-RELATED"/>
    <property type="match status" value="1"/>
</dbReference>
<comment type="similarity">
    <text evidence="6 8">Belongs to the DnaJ family.</text>
</comment>
<protein>
    <recommendedName>
        <fullName evidence="7 8">Chaperone protein DnaJ</fullName>
    </recommendedName>
</protein>
<evidence type="ECO:0000256" key="6">
    <source>
        <dbReference type="ARBA" id="ARBA00061004"/>
    </source>
</evidence>
<reference evidence="12 13" key="1">
    <citation type="journal article" date="2016" name="Nat. Commun.">
        <title>Thousands of microbial genomes shed light on interconnected biogeochemical processes in an aquifer system.</title>
        <authorList>
            <person name="Anantharaman K."/>
            <person name="Brown C.T."/>
            <person name="Hug L.A."/>
            <person name="Sharon I."/>
            <person name="Castelle C.J."/>
            <person name="Probst A.J."/>
            <person name="Thomas B.C."/>
            <person name="Singh A."/>
            <person name="Wilkins M.J."/>
            <person name="Karaoz U."/>
            <person name="Brodie E.L."/>
            <person name="Williams K.H."/>
            <person name="Hubbard S.S."/>
            <person name="Banfield J.F."/>
        </authorList>
    </citation>
    <scope>NUCLEOTIDE SEQUENCE [LARGE SCALE GENOMIC DNA]</scope>
</reference>
<dbReference type="GO" id="GO:0008270">
    <property type="term" value="F:zinc ion binding"/>
    <property type="evidence" value="ECO:0007669"/>
    <property type="project" value="UniProtKB-UniRule"/>
</dbReference>
<feature type="binding site" evidence="8">
    <location>
        <position position="192"/>
    </location>
    <ligand>
        <name>Zn(2+)</name>
        <dbReference type="ChEBI" id="CHEBI:29105"/>
        <label>2</label>
    </ligand>
</feature>
<evidence type="ECO:0000256" key="2">
    <source>
        <dbReference type="ARBA" id="ARBA00022737"/>
    </source>
</evidence>
<feature type="binding site" evidence="8">
    <location>
        <position position="203"/>
    </location>
    <ligand>
        <name>Zn(2+)</name>
        <dbReference type="ChEBI" id="CHEBI:29105"/>
        <label>1</label>
    </ligand>
</feature>
<gene>
    <name evidence="8" type="primary">dnaJ</name>
    <name evidence="12" type="ORF">A3A35_02570</name>
</gene>
<evidence type="ECO:0000256" key="1">
    <source>
        <dbReference type="ARBA" id="ARBA00022723"/>
    </source>
</evidence>
<dbReference type="SMART" id="SM00271">
    <property type="entry name" value="DnaJ"/>
    <property type="match status" value="1"/>
</dbReference>
<comment type="subunit">
    <text evidence="8">Homodimer.</text>
</comment>
<dbReference type="STRING" id="1798508.A3A35_02570"/>
<dbReference type="FunFam" id="2.60.260.20:FF:000013">
    <property type="entry name" value="DnaJ subfamily B member 11"/>
    <property type="match status" value="1"/>
</dbReference>
<comment type="caution">
    <text evidence="12">The sequence shown here is derived from an EMBL/GenBank/DDBJ whole genome shotgun (WGS) entry which is preliminary data.</text>
</comment>
<feature type="binding site" evidence="8">
    <location>
        <position position="163"/>
    </location>
    <ligand>
        <name>Zn(2+)</name>
        <dbReference type="ChEBI" id="CHEBI:29105"/>
        <label>2</label>
    </ligand>
</feature>
<dbReference type="Pfam" id="PF00226">
    <property type="entry name" value="DnaJ"/>
    <property type="match status" value="1"/>
</dbReference>
<comment type="domain">
    <text evidence="8">The J domain is necessary and sufficient to stimulate DnaK ATPase activity. Zinc center 1 plays an important role in the autonomous, DnaK-independent chaperone activity of DnaJ. Zinc center 2 is essential for interaction with DnaK and for DnaJ activity.</text>
</comment>
<evidence type="ECO:0000256" key="5">
    <source>
        <dbReference type="ARBA" id="ARBA00023186"/>
    </source>
</evidence>
<comment type="function">
    <text evidence="8">Participates actively in the response to hyperosmotic and heat shock by preventing the aggregation of stress-denatured proteins and by disaggregating proteins, also in an autonomous, DnaK-independent fashion. Unfolded proteins bind initially to DnaJ; upon interaction with the DnaJ-bound protein, DnaK hydrolyzes its bound ATP, resulting in the formation of a stable complex. GrpE releases ADP from DnaK; ATP binding to DnaK triggers the release of the substrate protein, thus completing the reaction cycle. Several rounds of ATP-dependent interactions between DnaJ, DnaK and GrpE are required for fully efficient folding. Also involved, together with DnaK and GrpE, in the DNA replication of plasmids through activation of initiation proteins.</text>
</comment>
<dbReference type="SUPFAM" id="SSF49493">
    <property type="entry name" value="HSP40/DnaJ peptide-binding domain"/>
    <property type="match status" value="2"/>
</dbReference>
<dbReference type="SUPFAM" id="SSF46565">
    <property type="entry name" value="Chaperone J-domain"/>
    <property type="match status" value="1"/>
</dbReference>
<evidence type="ECO:0000313" key="13">
    <source>
        <dbReference type="Proteomes" id="UP000179115"/>
    </source>
</evidence>
<feature type="repeat" description="CXXCXGXG motif" evidence="8">
    <location>
        <begin position="203"/>
        <end position="210"/>
    </location>
</feature>
<dbReference type="InterPro" id="IPR001623">
    <property type="entry name" value="DnaJ_domain"/>
</dbReference>
<dbReference type="GO" id="GO:0005524">
    <property type="term" value="F:ATP binding"/>
    <property type="evidence" value="ECO:0007669"/>
    <property type="project" value="InterPro"/>
</dbReference>
<proteinExistence type="inferred from homology"/>
<evidence type="ECO:0000256" key="7">
    <source>
        <dbReference type="ARBA" id="ARBA00067609"/>
    </source>
</evidence>
<dbReference type="GO" id="GO:0006260">
    <property type="term" value="P:DNA replication"/>
    <property type="evidence" value="ECO:0007669"/>
    <property type="project" value="UniProtKB-KW"/>
</dbReference>
<feature type="binding site" evidence="8">
    <location>
        <position position="206"/>
    </location>
    <ligand>
        <name>Zn(2+)</name>
        <dbReference type="ChEBI" id="CHEBI:29105"/>
        <label>1</label>
    </ligand>
</feature>
<dbReference type="GO" id="GO:0009408">
    <property type="term" value="P:response to heat"/>
    <property type="evidence" value="ECO:0007669"/>
    <property type="project" value="InterPro"/>
</dbReference>
<keyword evidence="1 8" id="KW-0479">Metal-binding</keyword>
<dbReference type="NCBIfam" id="TIGR02349">
    <property type="entry name" value="DnaJ_bact"/>
    <property type="match status" value="1"/>
</dbReference>
<feature type="repeat" description="CXXCXGXG motif" evidence="8">
    <location>
        <begin position="146"/>
        <end position="153"/>
    </location>
</feature>
<keyword evidence="8" id="KW-0963">Cytoplasm</keyword>
<dbReference type="GO" id="GO:0031072">
    <property type="term" value="F:heat shock protein binding"/>
    <property type="evidence" value="ECO:0007669"/>
    <property type="project" value="InterPro"/>
</dbReference>
<evidence type="ECO:0000259" key="11">
    <source>
        <dbReference type="PROSITE" id="PS51188"/>
    </source>
</evidence>
<dbReference type="PRINTS" id="PR00625">
    <property type="entry name" value="JDOMAIN"/>
</dbReference>
<dbReference type="CDD" id="cd10747">
    <property type="entry name" value="DnaJ_C"/>
    <property type="match status" value="1"/>
</dbReference>
<dbReference type="FunFam" id="2.10.230.10:FF:000002">
    <property type="entry name" value="Molecular chaperone DnaJ"/>
    <property type="match status" value="1"/>
</dbReference>
<accession>A0A1F6EDT8</accession>
<keyword evidence="3 8" id="KW-0863">Zinc-finger</keyword>
<keyword evidence="8" id="KW-0346">Stress response</keyword>
<dbReference type="InterPro" id="IPR036410">
    <property type="entry name" value="HSP_DnaJ_Cys-rich_dom_sf"/>
</dbReference>
<keyword evidence="8" id="KW-0235">DNA replication</keyword>
<name>A0A1F6EDT8_9BACT</name>
<dbReference type="SUPFAM" id="SSF57938">
    <property type="entry name" value="DnaJ/Hsp40 cysteine-rich domain"/>
    <property type="match status" value="1"/>
</dbReference>
<organism evidence="12 13">
    <name type="scientific">Candidatus Kaiserbacteria bacterium RIFCSPLOWO2_01_FULL_51_21</name>
    <dbReference type="NCBI Taxonomy" id="1798508"/>
    <lineage>
        <taxon>Bacteria</taxon>
        <taxon>Candidatus Kaiseribacteriota</taxon>
    </lineage>
</organism>
<dbReference type="InterPro" id="IPR018253">
    <property type="entry name" value="DnaJ_domain_CS"/>
</dbReference>
<dbReference type="GO" id="GO:0005737">
    <property type="term" value="C:cytoplasm"/>
    <property type="evidence" value="ECO:0007669"/>
    <property type="project" value="UniProtKB-SubCell"/>
</dbReference>
<dbReference type="PROSITE" id="PS00636">
    <property type="entry name" value="DNAJ_1"/>
    <property type="match status" value="1"/>
</dbReference>
<dbReference type="PANTHER" id="PTHR43096:SF52">
    <property type="entry name" value="DNAJ HOMOLOG 1, MITOCHONDRIAL-RELATED"/>
    <property type="match status" value="1"/>
</dbReference>
<comment type="cofactor">
    <cofactor evidence="8">
        <name>Zn(2+)</name>
        <dbReference type="ChEBI" id="CHEBI:29105"/>
    </cofactor>
    <text evidence="8">Binds 2 Zn(2+) ions per monomer.</text>
</comment>
<dbReference type="GO" id="GO:0051082">
    <property type="term" value="F:unfolded protein binding"/>
    <property type="evidence" value="ECO:0007669"/>
    <property type="project" value="UniProtKB-UniRule"/>
</dbReference>
<dbReference type="GO" id="GO:0042026">
    <property type="term" value="P:protein refolding"/>
    <property type="evidence" value="ECO:0007669"/>
    <property type="project" value="TreeGrafter"/>
</dbReference>
<evidence type="ECO:0000256" key="8">
    <source>
        <dbReference type="HAMAP-Rule" id="MF_01152"/>
    </source>
</evidence>
<dbReference type="Proteomes" id="UP000179115">
    <property type="component" value="Unassembled WGS sequence"/>
</dbReference>
<feature type="domain" description="CR-type" evidence="11">
    <location>
        <begin position="133"/>
        <end position="215"/>
    </location>
</feature>
<dbReference type="NCBIfam" id="NF008035">
    <property type="entry name" value="PRK10767.1"/>
    <property type="match status" value="1"/>
</dbReference>
<feature type="repeat" description="CXXCXGXG motif" evidence="8">
    <location>
        <begin position="189"/>
        <end position="196"/>
    </location>
</feature>
<dbReference type="CDD" id="cd10719">
    <property type="entry name" value="DnaJ_zf"/>
    <property type="match status" value="1"/>
</dbReference>
<dbReference type="PROSITE" id="PS51188">
    <property type="entry name" value="ZF_CR"/>
    <property type="match status" value="1"/>
</dbReference>
<dbReference type="EMBL" id="MFLV01000009">
    <property type="protein sequence ID" value="OGG71780.1"/>
    <property type="molecule type" value="Genomic_DNA"/>
</dbReference>
<dbReference type="HAMAP" id="MF_01152">
    <property type="entry name" value="DnaJ"/>
    <property type="match status" value="1"/>
</dbReference>
<dbReference type="InterPro" id="IPR002939">
    <property type="entry name" value="DnaJ_C"/>
</dbReference>